<dbReference type="InterPro" id="IPR005149">
    <property type="entry name" value="Tscrpt_reg_PadR_N"/>
</dbReference>
<feature type="domain" description="Transcription regulator PadR N-terminal" evidence="1">
    <location>
        <begin position="18"/>
        <end position="92"/>
    </location>
</feature>
<dbReference type="EMBL" id="CP060286">
    <property type="protein sequence ID" value="QNK42623.1"/>
    <property type="molecule type" value="Genomic_DNA"/>
</dbReference>
<dbReference type="KEGG" id="cfem:HCR03_12975"/>
<dbReference type="PANTHER" id="PTHR33169:SF14">
    <property type="entry name" value="TRANSCRIPTIONAL REGULATOR RV3488"/>
    <property type="match status" value="1"/>
</dbReference>
<dbReference type="PANTHER" id="PTHR33169">
    <property type="entry name" value="PADR-FAMILY TRANSCRIPTIONAL REGULATOR"/>
    <property type="match status" value="1"/>
</dbReference>
<dbReference type="InterPro" id="IPR052509">
    <property type="entry name" value="Metal_resp_DNA-bind_regulator"/>
</dbReference>
<evidence type="ECO:0000313" key="2">
    <source>
        <dbReference type="EMBL" id="QNK42623.1"/>
    </source>
</evidence>
<dbReference type="InterPro" id="IPR036390">
    <property type="entry name" value="WH_DNA-bd_sf"/>
</dbReference>
<sequence>MNDRYERQLKKGALEIIILRLMKRRPSYGYELLTELEQKSGRFFTLREGTLYPILYRLEDDGLIRSKWSRGENRSSPKKIYTITPRGEETLEQLCEVWKQFSESVNELLFEEDLSQ</sequence>
<evidence type="ECO:0000259" key="1">
    <source>
        <dbReference type="Pfam" id="PF03551"/>
    </source>
</evidence>
<accession>A0A7G8TG82</accession>
<organism evidence="2 3">
    <name type="scientific">Caproicibacter fermentans</name>
    <dbReference type="NCBI Taxonomy" id="2576756"/>
    <lineage>
        <taxon>Bacteria</taxon>
        <taxon>Bacillati</taxon>
        <taxon>Bacillota</taxon>
        <taxon>Clostridia</taxon>
        <taxon>Eubacteriales</taxon>
        <taxon>Acutalibacteraceae</taxon>
        <taxon>Caproicibacter</taxon>
    </lineage>
</organism>
<dbReference type="Pfam" id="PF03551">
    <property type="entry name" value="PadR"/>
    <property type="match status" value="1"/>
</dbReference>
<evidence type="ECO:0000313" key="3">
    <source>
        <dbReference type="Proteomes" id="UP000515909"/>
    </source>
</evidence>
<dbReference type="Gene3D" id="1.10.10.10">
    <property type="entry name" value="Winged helix-like DNA-binding domain superfamily/Winged helix DNA-binding domain"/>
    <property type="match status" value="1"/>
</dbReference>
<dbReference type="Proteomes" id="UP000515909">
    <property type="component" value="Chromosome"/>
</dbReference>
<dbReference type="SUPFAM" id="SSF46785">
    <property type="entry name" value="Winged helix' DNA-binding domain"/>
    <property type="match status" value="1"/>
</dbReference>
<dbReference type="AlphaFoldDB" id="A0A7G8TG82"/>
<protein>
    <submittedName>
        <fullName evidence="2">PadR family transcriptional regulator</fullName>
    </submittedName>
</protein>
<proteinExistence type="predicted"/>
<gene>
    <name evidence="2" type="ORF">HCR03_12975</name>
</gene>
<name>A0A7G8TG82_9FIRM</name>
<reference evidence="2 3" key="1">
    <citation type="submission" date="2020-08" db="EMBL/GenBank/DDBJ databases">
        <title>The isolate Caproiciproducens sp. 7D4C2 produces n-caproate at mildly acidic conditions from hexoses: genome and rBOX comparison with related strains and chain-elongating bacteria.</title>
        <authorList>
            <person name="Esquivel-Elizondo S."/>
            <person name="Bagci C."/>
            <person name="Temovska M."/>
            <person name="Jeon B.S."/>
            <person name="Bessarab I."/>
            <person name="Williams R.B.H."/>
            <person name="Huson D.H."/>
            <person name="Angenent L.T."/>
        </authorList>
    </citation>
    <scope>NUCLEOTIDE SEQUENCE [LARGE SCALE GENOMIC DNA]</scope>
    <source>
        <strain evidence="2 3">7D4C2</strain>
    </source>
</reference>
<dbReference type="InterPro" id="IPR036388">
    <property type="entry name" value="WH-like_DNA-bd_sf"/>
</dbReference>